<evidence type="ECO:0000313" key="1">
    <source>
        <dbReference type="EMBL" id="AIQ69539.1"/>
    </source>
</evidence>
<dbReference type="InterPro" id="IPR038666">
    <property type="entry name" value="SSP1_head-tail_sf"/>
</dbReference>
<dbReference type="InterPro" id="IPR008767">
    <property type="entry name" value="Phage_SPP1_head-tail_adaptor"/>
</dbReference>
<dbReference type="Pfam" id="PF05521">
    <property type="entry name" value="Phage_HCP"/>
    <property type="match status" value="1"/>
</dbReference>
<dbReference type="STRING" id="189425.PGRAT_19300"/>
<dbReference type="KEGG" id="pgm:PGRAT_19300"/>
<dbReference type="eggNOG" id="COG5614">
    <property type="taxonomic scope" value="Bacteria"/>
</dbReference>
<dbReference type="EMBL" id="CP009287">
    <property type="protein sequence ID" value="AIQ69539.1"/>
    <property type="molecule type" value="Genomic_DNA"/>
</dbReference>
<keyword evidence="2" id="KW-1185">Reference proteome</keyword>
<organism evidence="1 2">
    <name type="scientific">Paenibacillus graminis</name>
    <dbReference type="NCBI Taxonomy" id="189425"/>
    <lineage>
        <taxon>Bacteria</taxon>
        <taxon>Bacillati</taxon>
        <taxon>Bacillota</taxon>
        <taxon>Bacilli</taxon>
        <taxon>Bacillales</taxon>
        <taxon>Paenibacillaceae</taxon>
        <taxon>Paenibacillus</taxon>
    </lineage>
</organism>
<protein>
    <submittedName>
        <fullName evidence="1">Phage head-tail adaptor</fullName>
    </submittedName>
</protein>
<accession>A0A089NKF7</accession>
<gene>
    <name evidence="1" type="ORF">PGRAT_19300</name>
</gene>
<dbReference type="AlphaFoldDB" id="A0A089NKF7"/>
<dbReference type="Proteomes" id="UP000029500">
    <property type="component" value="Chromosome"/>
</dbReference>
<reference evidence="1 2" key="1">
    <citation type="submission" date="2014-08" db="EMBL/GenBank/DDBJ databases">
        <title>Comparative genomics of the Paenibacillus odorifer group.</title>
        <authorList>
            <person name="den Bakker H.C."/>
            <person name="Tsai Y.-C."/>
            <person name="Martin N."/>
            <person name="Korlach J."/>
            <person name="Wiedmann M."/>
        </authorList>
    </citation>
    <scope>NUCLEOTIDE SEQUENCE [LARGE SCALE GENOMIC DNA]</scope>
    <source>
        <strain evidence="1 2">DSM 15220</strain>
    </source>
</reference>
<sequence>MTVLVNRLDKRAAVFRPPGTDDQDEWGQPTDEWIEVVKLWAAIEPLRGQDRAAAAQVTADVTTRIRIRYREGIDRTMVVRFKGIEFEILYIIHPEYNRSELQLMCKEKQ</sequence>
<dbReference type="Gene3D" id="2.40.10.270">
    <property type="entry name" value="Bacteriophage SPP1 head-tail adaptor protein"/>
    <property type="match status" value="1"/>
</dbReference>
<name>A0A089NKF7_9BACL</name>
<dbReference type="NCBIfam" id="TIGR01563">
    <property type="entry name" value="gp16_SPP1"/>
    <property type="match status" value="1"/>
</dbReference>
<evidence type="ECO:0000313" key="2">
    <source>
        <dbReference type="Proteomes" id="UP000029500"/>
    </source>
</evidence>
<dbReference type="OrthoDB" id="9808209at2"/>
<dbReference type="HOGENOM" id="CLU_147810_1_0_9"/>
<proteinExistence type="predicted"/>